<gene>
    <name evidence="3" type="ORF">D1114_20190</name>
</gene>
<sequence>MEPKDTTLNEAFKGFTNRDCPFLPCHPGVKRGFNCLFCYCPLIAYECPGPYRTYTDRNGLVRKDCSSCTLPHDGYLQSWNFIQKWLEYPQPWSGRPQTEPPTPRPRPADGAAEAVAEAHRRHREA</sequence>
<dbReference type="EMBL" id="QWGP01000034">
    <property type="protein sequence ID" value="RHZ91378.1"/>
    <property type="molecule type" value="Genomic_DNA"/>
</dbReference>
<evidence type="ECO:0000313" key="3">
    <source>
        <dbReference type="EMBL" id="RHZ91378.1"/>
    </source>
</evidence>
<name>A0AAX1UFY6_CERSP</name>
<organism evidence="3 4">
    <name type="scientific">Cereibacter sphaeroides</name>
    <name type="common">Rhodobacter sphaeroides</name>
    <dbReference type="NCBI Taxonomy" id="1063"/>
    <lineage>
        <taxon>Bacteria</taxon>
        <taxon>Pseudomonadati</taxon>
        <taxon>Pseudomonadota</taxon>
        <taxon>Alphaproteobacteria</taxon>
        <taxon>Rhodobacterales</taxon>
        <taxon>Paracoccaceae</taxon>
        <taxon>Cereibacter</taxon>
    </lineage>
</organism>
<dbReference type="RefSeq" id="WP_119001240.1">
    <property type="nucleotide sequence ID" value="NZ_QWGP01000034.1"/>
</dbReference>
<feature type="region of interest" description="Disordered" evidence="1">
    <location>
        <begin position="91"/>
        <end position="125"/>
    </location>
</feature>
<dbReference type="Proteomes" id="UP000266305">
    <property type="component" value="Unassembled WGS sequence"/>
</dbReference>
<evidence type="ECO:0000256" key="1">
    <source>
        <dbReference type="SAM" id="MobiDB-lite"/>
    </source>
</evidence>
<dbReference type="InterPro" id="IPR007212">
    <property type="entry name" value="Zf-like"/>
</dbReference>
<dbReference type="AlphaFoldDB" id="A0AAX1UFY6"/>
<evidence type="ECO:0000313" key="4">
    <source>
        <dbReference type="Proteomes" id="UP000266305"/>
    </source>
</evidence>
<accession>A0AAX1UFY6</accession>
<proteinExistence type="predicted"/>
<reference evidence="3 4" key="1">
    <citation type="submission" date="2018-08" db="EMBL/GenBank/DDBJ databases">
        <title>Draft genome sequence of Rhodobacter sphaeroides FY.</title>
        <authorList>
            <person name="Rayyan A."/>
            <person name="Meyer T.E."/>
            <person name="Kyndt J.A."/>
        </authorList>
    </citation>
    <scope>NUCLEOTIDE SEQUENCE [LARGE SCALE GENOMIC DNA]</scope>
    <source>
        <strain evidence="3 4">FY</strain>
    </source>
</reference>
<feature type="domain" description="Cysteine-rich small" evidence="2">
    <location>
        <begin position="15"/>
        <end position="74"/>
    </location>
</feature>
<protein>
    <submittedName>
        <fullName evidence="3">Cobalamine-related hypothetical metal-binding protein CrdX</fullName>
    </submittedName>
</protein>
<dbReference type="Pfam" id="PF04071">
    <property type="entry name" value="zf-like"/>
    <property type="match status" value="1"/>
</dbReference>
<evidence type="ECO:0000259" key="2">
    <source>
        <dbReference type="Pfam" id="PF04071"/>
    </source>
</evidence>
<comment type="caution">
    <text evidence="3">The sequence shown here is derived from an EMBL/GenBank/DDBJ whole genome shotgun (WGS) entry which is preliminary data.</text>
</comment>